<protein>
    <submittedName>
        <fullName evidence="2">Uncharacterized protein</fullName>
    </submittedName>
</protein>
<accession>A0A2U1KIA2</accession>
<dbReference type="EMBL" id="PKPP01018171">
    <property type="protein sequence ID" value="PWA36448.1"/>
    <property type="molecule type" value="Genomic_DNA"/>
</dbReference>
<gene>
    <name evidence="2" type="ORF">CTI12_AA599770</name>
</gene>
<dbReference type="Proteomes" id="UP000245207">
    <property type="component" value="Unassembled WGS sequence"/>
</dbReference>
<feature type="region of interest" description="Disordered" evidence="1">
    <location>
        <begin position="1"/>
        <end position="51"/>
    </location>
</feature>
<dbReference type="STRING" id="35608.A0A2U1KIA2"/>
<evidence type="ECO:0000256" key="1">
    <source>
        <dbReference type="SAM" id="MobiDB-lite"/>
    </source>
</evidence>
<evidence type="ECO:0000313" key="2">
    <source>
        <dbReference type="EMBL" id="PWA36448.1"/>
    </source>
</evidence>
<keyword evidence="3" id="KW-1185">Reference proteome</keyword>
<organism evidence="2 3">
    <name type="scientific">Artemisia annua</name>
    <name type="common">Sweet wormwood</name>
    <dbReference type="NCBI Taxonomy" id="35608"/>
    <lineage>
        <taxon>Eukaryota</taxon>
        <taxon>Viridiplantae</taxon>
        <taxon>Streptophyta</taxon>
        <taxon>Embryophyta</taxon>
        <taxon>Tracheophyta</taxon>
        <taxon>Spermatophyta</taxon>
        <taxon>Magnoliopsida</taxon>
        <taxon>eudicotyledons</taxon>
        <taxon>Gunneridae</taxon>
        <taxon>Pentapetalae</taxon>
        <taxon>asterids</taxon>
        <taxon>campanulids</taxon>
        <taxon>Asterales</taxon>
        <taxon>Asteraceae</taxon>
        <taxon>Asteroideae</taxon>
        <taxon>Anthemideae</taxon>
        <taxon>Artemisiinae</taxon>
        <taxon>Artemisia</taxon>
    </lineage>
</organism>
<evidence type="ECO:0000313" key="3">
    <source>
        <dbReference type="Proteomes" id="UP000245207"/>
    </source>
</evidence>
<dbReference type="AlphaFoldDB" id="A0A2U1KIA2"/>
<proteinExistence type="predicted"/>
<name>A0A2U1KIA2_ARTAN</name>
<sequence>MSEANEVSKDINFVDNDPKVYVKDDPSSEEVPSHQQKAEENPMLSPAQVEGDDGLSKVLERNAVSNGVRGTLSRMAPELFRRKSHLVTNKVNDGSFAKTAWVPPENGDATACICSYGSLSISI</sequence>
<dbReference type="OrthoDB" id="364224at2759"/>
<comment type="caution">
    <text evidence="2">The sequence shown here is derived from an EMBL/GenBank/DDBJ whole genome shotgun (WGS) entry which is preliminary data.</text>
</comment>
<feature type="compositionally biased region" description="Basic and acidic residues" evidence="1">
    <location>
        <begin position="16"/>
        <end position="26"/>
    </location>
</feature>
<reference evidence="2 3" key="1">
    <citation type="journal article" date="2018" name="Mol. Plant">
        <title>The genome of Artemisia annua provides insight into the evolution of Asteraceae family and artemisinin biosynthesis.</title>
        <authorList>
            <person name="Shen Q."/>
            <person name="Zhang L."/>
            <person name="Liao Z."/>
            <person name="Wang S."/>
            <person name="Yan T."/>
            <person name="Shi P."/>
            <person name="Liu M."/>
            <person name="Fu X."/>
            <person name="Pan Q."/>
            <person name="Wang Y."/>
            <person name="Lv Z."/>
            <person name="Lu X."/>
            <person name="Zhang F."/>
            <person name="Jiang W."/>
            <person name="Ma Y."/>
            <person name="Chen M."/>
            <person name="Hao X."/>
            <person name="Li L."/>
            <person name="Tang Y."/>
            <person name="Lv G."/>
            <person name="Zhou Y."/>
            <person name="Sun X."/>
            <person name="Brodelius P.E."/>
            <person name="Rose J.K.C."/>
            <person name="Tang K."/>
        </authorList>
    </citation>
    <scope>NUCLEOTIDE SEQUENCE [LARGE SCALE GENOMIC DNA]</scope>
    <source>
        <strain evidence="3">cv. Huhao1</strain>
        <tissue evidence="2">Leaf</tissue>
    </source>
</reference>